<evidence type="ECO:0000313" key="3">
    <source>
        <dbReference type="EMBL" id="RDU60304.1"/>
    </source>
</evidence>
<dbReference type="HAMAP" id="MF_01384">
    <property type="entry name" value="UreD"/>
    <property type="match status" value="1"/>
</dbReference>
<dbReference type="AlphaFoldDB" id="A0A3D8I6F0"/>
<dbReference type="PANTHER" id="PTHR33643">
    <property type="entry name" value="UREASE ACCESSORY PROTEIN D"/>
    <property type="match status" value="1"/>
</dbReference>
<name>A0A3D8I6F0_9HELI</name>
<dbReference type="RefSeq" id="WP_104699551.1">
    <property type="nucleotide sequence ID" value="NZ_FZPP01000007.1"/>
</dbReference>
<evidence type="ECO:0000256" key="2">
    <source>
        <dbReference type="ARBA" id="ARBA00023186"/>
    </source>
</evidence>
<dbReference type="Proteomes" id="UP000256599">
    <property type="component" value="Unassembled WGS sequence"/>
</dbReference>
<sequence>MSHFPQASTLKLSTKVGLNGKSIIDKMLFTPPFKVISPLFHKHYSEIMLLCVSAGLLKGDRQDINLHIGAKSQILLSTQSYEKIHDTQNGAAKREMYITLEENALLEYAPLPCIPFANACFSSCTNIHLHEHSKLYYSEILCAGRVERGEIFAFREFHSKLFISLKGRLIFFENTHLNPQTMPLRSLCAFREYTHSLSYVIFDKNLDKKALEAKVLSSPINVGISFCDDVVVIKALAKQAQALIELRDSLSALKTSPKL</sequence>
<dbReference type="InterPro" id="IPR002669">
    <property type="entry name" value="UreD"/>
</dbReference>
<gene>
    <name evidence="3" type="ORF">CQA63_03565</name>
</gene>
<protein>
    <submittedName>
        <fullName evidence="3">Urease accessory protein UreH</fullName>
    </submittedName>
</protein>
<organism evidence="3 4">
    <name type="scientific">Helicobacter marmotae</name>
    <dbReference type="NCBI Taxonomy" id="152490"/>
    <lineage>
        <taxon>Bacteria</taxon>
        <taxon>Pseudomonadati</taxon>
        <taxon>Campylobacterota</taxon>
        <taxon>Epsilonproteobacteria</taxon>
        <taxon>Campylobacterales</taxon>
        <taxon>Helicobacteraceae</taxon>
        <taxon>Helicobacter</taxon>
    </lineage>
</organism>
<comment type="caution">
    <text evidence="3">The sequence shown here is derived from an EMBL/GenBank/DDBJ whole genome shotgun (WGS) entry which is preliminary data.</text>
</comment>
<comment type="similarity">
    <text evidence="1">Belongs to the UreD family.</text>
</comment>
<dbReference type="OrthoDB" id="5328682at2"/>
<keyword evidence="4" id="KW-1185">Reference proteome</keyword>
<dbReference type="EMBL" id="NXLR01000004">
    <property type="protein sequence ID" value="RDU60304.1"/>
    <property type="molecule type" value="Genomic_DNA"/>
</dbReference>
<proteinExistence type="inferred from homology"/>
<reference evidence="3 4" key="1">
    <citation type="submission" date="2018-04" db="EMBL/GenBank/DDBJ databases">
        <title>Novel Campyloabacter and Helicobacter Species and Strains.</title>
        <authorList>
            <person name="Mannion A.J."/>
            <person name="Shen Z."/>
            <person name="Fox J.G."/>
        </authorList>
    </citation>
    <scope>NUCLEOTIDE SEQUENCE [LARGE SCALE GENOMIC DNA]</scope>
    <source>
        <strain evidence="3 4">MIT 98-6070</strain>
    </source>
</reference>
<dbReference type="GO" id="GO:0016151">
    <property type="term" value="F:nickel cation binding"/>
    <property type="evidence" value="ECO:0007669"/>
    <property type="project" value="InterPro"/>
</dbReference>
<dbReference type="Pfam" id="PF01774">
    <property type="entry name" value="UreD"/>
    <property type="match status" value="1"/>
</dbReference>
<evidence type="ECO:0000313" key="4">
    <source>
        <dbReference type="Proteomes" id="UP000256599"/>
    </source>
</evidence>
<accession>A0A3D8I6F0</accession>
<keyword evidence="2" id="KW-0143">Chaperone</keyword>
<dbReference type="PANTHER" id="PTHR33643:SF1">
    <property type="entry name" value="UREASE ACCESSORY PROTEIN D"/>
    <property type="match status" value="1"/>
</dbReference>
<evidence type="ECO:0000256" key="1">
    <source>
        <dbReference type="ARBA" id="ARBA00007177"/>
    </source>
</evidence>